<protein>
    <recommendedName>
        <fullName evidence="4">HNH nuclease domain-containing protein</fullName>
    </recommendedName>
</protein>
<dbReference type="EMBL" id="CM003103">
    <property type="protein sequence ID" value="KUI70462.1"/>
    <property type="molecule type" value="Genomic_DNA"/>
</dbReference>
<accession>A0A194W2G0</accession>
<feature type="compositionally biased region" description="Polar residues" evidence="1">
    <location>
        <begin position="163"/>
        <end position="172"/>
    </location>
</feature>
<feature type="region of interest" description="Disordered" evidence="1">
    <location>
        <begin position="326"/>
        <end position="345"/>
    </location>
</feature>
<feature type="region of interest" description="Disordered" evidence="1">
    <location>
        <begin position="400"/>
        <end position="427"/>
    </location>
</feature>
<name>A0A194W2G0_CYTMA</name>
<feature type="compositionally biased region" description="Polar residues" evidence="1">
    <location>
        <begin position="294"/>
        <end position="316"/>
    </location>
</feature>
<sequence>MSAISKIQRSRSWNVIILVDSRFVAGVYQQDDLLRVRDIAYELELCLTFDKPDDDTVRAWQPALLRKDIPSTSLIVLDQQDSSPFPTPTLGETGRYDYVFHSLECTSGDQHSLEDTCIRTPGMPLRRADPRYLEIGKSSLDQRHIGFQTRSSSLKRRSASSSQVTSLSPSRTDMTDMTDVEIPSNIPRQEGNLLIRNFRNSVFQNSDQGCVISRKGNLGGTAGPGLEAAHIIPQCQWNTYPINSNKDMADPESVYQLGSAWRSTWDGLINVPDLPKSKVRRLIQGDPYKEDPDTQASDTHGSGTQASDTHGSSGIQASDLQTFQPTSYQVTEIPPSPPPSELASEERIFWPSGKESVQGPDTAQQLISESGFLEKISNDEEIYDEEYGRGRSREKRRCIATEENTEDENYKQSRDGVHGAKRQRLDQ</sequence>
<dbReference type="AlphaFoldDB" id="A0A194W2G0"/>
<feature type="region of interest" description="Disordered" evidence="1">
    <location>
        <begin position="286"/>
        <end position="316"/>
    </location>
</feature>
<evidence type="ECO:0008006" key="4">
    <source>
        <dbReference type="Google" id="ProtNLM"/>
    </source>
</evidence>
<gene>
    <name evidence="2" type="ORF">VM1G_06006</name>
</gene>
<proteinExistence type="predicted"/>
<reference evidence="2" key="1">
    <citation type="submission" date="2014-12" db="EMBL/GenBank/DDBJ databases">
        <title>Genome Sequence of Valsa Canker Pathogens Uncovers a Specific Adaption of Colonization on Woody Bark.</title>
        <authorList>
            <person name="Yin Z."/>
            <person name="Liu H."/>
            <person name="Gao X."/>
            <person name="Li Z."/>
            <person name="Song N."/>
            <person name="Ke X."/>
            <person name="Dai Q."/>
            <person name="Wu Y."/>
            <person name="Sun Y."/>
            <person name="Xu J.-R."/>
            <person name="Kang Z.K."/>
            <person name="Wang L."/>
            <person name="Huang L."/>
        </authorList>
    </citation>
    <scope>NUCLEOTIDE SEQUENCE [LARGE SCALE GENOMIC DNA]</scope>
    <source>
        <strain evidence="2">03-8</strain>
    </source>
</reference>
<keyword evidence="3" id="KW-1185">Reference proteome</keyword>
<evidence type="ECO:0000313" key="2">
    <source>
        <dbReference type="EMBL" id="KUI70462.1"/>
    </source>
</evidence>
<organism evidence="2 3">
    <name type="scientific">Cytospora mali</name>
    <name type="common">Apple Valsa canker fungus</name>
    <name type="synonym">Valsa mali</name>
    <dbReference type="NCBI Taxonomy" id="578113"/>
    <lineage>
        <taxon>Eukaryota</taxon>
        <taxon>Fungi</taxon>
        <taxon>Dikarya</taxon>
        <taxon>Ascomycota</taxon>
        <taxon>Pezizomycotina</taxon>
        <taxon>Sordariomycetes</taxon>
        <taxon>Sordariomycetidae</taxon>
        <taxon>Diaporthales</taxon>
        <taxon>Cytosporaceae</taxon>
        <taxon>Cytospora</taxon>
    </lineage>
</organism>
<dbReference type="OrthoDB" id="2142759at2759"/>
<dbReference type="Proteomes" id="UP000078559">
    <property type="component" value="Chromosome 6"/>
</dbReference>
<feature type="region of interest" description="Disordered" evidence="1">
    <location>
        <begin position="149"/>
        <end position="177"/>
    </location>
</feature>
<evidence type="ECO:0000256" key="1">
    <source>
        <dbReference type="SAM" id="MobiDB-lite"/>
    </source>
</evidence>
<evidence type="ECO:0000313" key="3">
    <source>
        <dbReference type="Proteomes" id="UP000078559"/>
    </source>
</evidence>
<feature type="compositionally biased region" description="Basic and acidic residues" evidence="1">
    <location>
        <begin position="408"/>
        <end position="427"/>
    </location>
</feature>